<protein>
    <submittedName>
        <fullName evidence="1">Uncharacterized protein</fullName>
    </submittedName>
</protein>
<dbReference type="Proteomes" id="UP000218231">
    <property type="component" value="Unassembled WGS sequence"/>
</dbReference>
<sequence>MIPVSAKAAGWAISSPATTCPPSWSNNERTVGSSFAPSKSALSIAPWKVTNPACRLIAVCKAQAHAAVAPAHAQDRVDVRVTERVMQVSQALLIAARQVAVRLQHPGPCRYRAAPGQPGR</sequence>
<organism evidence="1 2">
    <name type="scientific">Diploscapter pachys</name>
    <dbReference type="NCBI Taxonomy" id="2018661"/>
    <lineage>
        <taxon>Eukaryota</taxon>
        <taxon>Metazoa</taxon>
        <taxon>Ecdysozoa</taxon>
        <taxon>Nematoda</taxon>
        <taxon>Chromadorea</taxon>
        <taxon>Rhabditida</taxon>
        <taxon>Rhabditina</taxon>
        <taxon>Rhabditomorpha</taxon>
        <taxon>Rhabditoidea</taxon>
        <taxon>Rhabditidae</taxon>
        <taxon>Diploscapter</taxon>
    </lineage>
</organism>
<gene>
    <name evidence="1" type="ORF">WR25_23729</name>
</gene>
<keyword evidence="2" id="KW-1185">Reference proteome</keyword>
<name>A0A2A2K742_9BILA</name>
<dbReference type="EMBL" id="LIAE01009455">
    <property type="protein sequence ID" value="PAV69722.1"/>
    <property type="molecule type" value="Genomic_DNA"/>
</dbReference>
<evidence type="ECO:0000313" key="1">
    <source>
        <dbReference type="EMBL" id="PAV69722.1"/>
    </source>
</evidence>
<reference evidence="1 2" key="1">
    <citation type="journal article" date="2017" name="Curr. Biol.">
        <title>Genome architecture and evolution of a unichromosomal asexual nematode.</title>
        <authorList>
            <person name="Fradin H."/>
            <person name="Zegar C."/>
            <person name="Gutwein M."/>
            <person name="Lucas J."/>
            <person name="Kovtun M."/>
            <person name="Corcoran D."/>
            <person name="Baugh L.R."/>
            <person name="Kiontke K."/>
            <person name="Gunsalus K."/>
            <person name="Fitch D.H."/>
            <person name="Piano F."/>
        </authorList>
    </citation>
    <scope>NUCLEOTIDE SEQUENCE [LARGE SCALE GENOMIC DNA]</scope>
    <source>
        <strain evidence="1">PF1309</strain>
    </source>
</reference>
<accession>A0A2A2K742</accession>
<proteinExistence type="predicted"/>
<comment type="caution">
    <text evidence="1">The sequence shown here is derived from an EMBL/GenBank/DDBJ whole genome shotgun (WGS) entry which is preliminary data.</text>
</comment>
<dbReference type="AlphaFoldDB" id="A0A2A2K742"/>
<evidence type="ECO:0000313" key="2">
    <source>
        <dbReference type="Proteomes" id="UP000218231"/>
    </source>
</evidence>